<dbReference type="Pfam" id="PF02008">
    <property type="entry name" value="zf-CXXC"/>
    <property type="match status" value="2"/>
</dbReference>
<evidence type="ECO:0000259" key="5">
    <source>
        <dbReference type="PROSITE" id="PS51058"/>
    </source>
</evidence>
<feature type="compositionally biased region" description="Low complexity" evidence="4">
    <location>
        <begin position="379"/>
        <end position="392"/>
    </location>
</feature>
<keyword evidence="2" id="KW-0863">Zinc-finger</keyword>
<proteinExistence type="predicted"/>
<feature type="compositionally biased region" description="Polar residues" evidence="4">
    <location>
        <begin position="393"/>
        <end position="415"/>
    </location>
</feature>
<keyword evidence="3" id="KW-0862">Zinc</keyword>
<protein>
    <recommendedName>
        <fullName evidence="5">CXXC-type domain-containing protein</fullName>
    </recommendedName>
</protein>
<dbReference type="GO" id="GO:0003677">
    <property type="term" value="F:DNA binding"/>
    <property type="evidence" value="ECO:0007669"/>
    <property type="project" value="InterPro"/>
</dbReference>
<evidence type="ECO:0000256" key="4">
    <source>
        <dbReference type="SAM" id="MobiDB-lite"/>
    </source>
</evidence>
<sequence length="477" mass="49808">MSVFAPIFETRARKLARCGKCEGCTRVECGECGSCADKPRFGGPGVKKQACEARKCMRMSRQREEADPMPKKRAKGIAPVDFEKPSLLQDLDILSEIDLASDLDRGDLQSPLHPVELAVNVSAPNAPSADRAAGSVATSTVPGEVGAARPDKGEKGDKKAGPRLRRCGKCLPCNRGDCGSCHNCADKPKFGGSGVKKQACVARRCVSMLRRDTTPSPPLGCCPDVGASPTGVMDVWDTANWSQQLTGPLEVDPLGSKEDQNVLGYHDMLGEAALLSSGGLDDTATDSELHMGGSAWSEALQLSMGDRDIGGKADADEASSGDSSGARTAAADEAPPLGEGEALLSTVKFSMEAPTEPMEDGINLGDESRQTFPLKLEVPLSSSLPKGSKGSGNDTESTAPHSPVSAQTEEGTTGVTDLARLDLSHVGLDSDDPLAVLSQDLSGLCPDDLSTGSGDPTGGVDDPFDEEDYCGWLAEEI</sequence>
<feature type="domain" description="CXXC-type" evidence="5">
    <location>
        <begin position="10"/>
        <end position="57"/>
    </location>
</feature>
<feature type="region of interest" description="Disordered" evidence="4">
    <location>
        <begin position="126"/>
        <end position="161"/>
    </location>
</feature>
<evidence type="ECO:0000313" key="6">
    <source>
        <dbReference type="EMBL" id="CAE0108480.1"/>
    </source>
</evidence>
<reference evidence="6" key="1">
    <citation type="submission" date="2021-01" db="EMBL/GenBank/DDBJ databases">
        <authorList>
            <person name="Corre E."/>
            <person name="Pelletier E."/>
            <person name="Niang G."/>
            <person name="Scheremetjew M."/>
            <person name="Finn R."/>
            <person name="Kale V."/>
            <person name="Holt S."/>
            <person name="Cochrane G."/>
            <person name="Meng A."/>
            <person name="Brown T."/>
            <person name="Cohen L."/>
        </authorList>
    </citation>
    <scope>NUCLEOTIDE SEQUENCE</scope>
    <source>
        <strain evidence="6">CCMP281</strain>
    </source>
</reference>
<gene>
    <name evidence="6" type="ORF">HERI1096_LOCUS9140</name>
</gene>
<feature type="domain" description="CXXC-type" evidence="5">
    <location>
        <begin position="159"/>
        <end position="206"/>
    </location>
</feature>
<evidence type="ECO:0000256" key="2">
    <source>
        <dbReference type="ARBA" id="ARBA00022771"/>
    </source>
</evidence>
<dbReference type="InterPro" id="IPR002857">
    <property type="entry name" value="Znf_CXXC"/>
</dbReference>
<feature type="region of interest" description="Disordered" evidence="4">
    <location>
        <begin position="307"/>
        <end position="338"/>
    </location>
</feature>
<dbReference type="GO" id="GO:0008270">
    <property type="term" value="F:zinc ion binding"/>
    <property type="evidence" value="ECO:0007669"/>
    <property type="project" value="UniProtKB-KW"/>
</dbReference>
<dbReference type="PROSITE" id="PS51058">
    <property type="entry name" value="ZF_CXXC"/>
    <property type="match status" value="2"/>
</dbReference>
<evidence type="ECO:0000256" key="3">
    <source>
        <dbReference type="ARBA" id="ARBA00022833"/>
    </source>
</evidence>
<dbReference type="EMBL" id="HBHX01016336">
    <property type="protein sequence ID" value="CAE0108480.1"/>
    <property type="molecule type" value="Transcribed_RNA"/>
</dbReference>
<organism evidence="6">
    <name type="scientific">Haptolina ericina</name>
    <dbReference type="NCBI Taxonomy" id="156174"/>
    <lineage>
        <taxon>Eukaryota</taxon>
        <taxon>Haptista</taxon>
        <taxon>Haptophyta</taxon>
        <taxon>Prymnesiophyceae</taxon>
        <taxon>Prymnesiales</taxon>
        <taxon>Prymnesiaceae</taxon>
        <taxon>Haptolina</taxon>
    </lineage>
</organism>
<feature type="region of interest" description="Disordered" evidence="4">
    <location>
        <begin position="447"/>
        <end position="466"/>
    </location>
</feature>
<accession>A0A7S3ALC6</accession>
<evidence type="ECO:0000256" key="1">
    <source>
        <dbReference type="ARBA" id="ARBA00022723"/>
    </source>
</evidence>
<dbReference type="AlphaFoldDB" id="A0A7S3ALC6"/>
<keyword evidence="1" id="KW-0479">Metal-binding</keyword>
<feature type="region of interest" description="Disordered" evidence="4">
    <location>
        <begin position="378"/>
        <end position="415"/>
    </location>
</feature>
<name>A0A7S3ALC6_9EUKA</name>
<feature type="compositionally biased region" description="Basic and acidic residues" evidence="4">
    <location>
        <begin position="149"/>
        <end position="160"/>
    </location>
</feature>